<evidence type="ECO:0000313" key="2">
    <source>
        <dbReference type="Proteomes" id="UP001172457"/>
    </source>
</evidence>
<sequence length="112" mass="12658">MGFEDLFEDLVTAAPLQDHGAGAAKCTSVFHRLSTGPCDARLELSEEVKKKLSFMWLGIATRMLYRFTLLENKNQSRIKIPLKLAQEAMRTHHATLIGYFLGPRLHFPVVQS</sequence>
<evidence type="ECO:0000313" key="1">
    <source>
        <dbReference type="EMBL" id="KAJ9556846.1"/>
    </source>
</evidence>
<proteinExistence type="predicted"/>
<dbReference type="Proteomes" id="UP001172457">
    <property type="component" value="Chromosome 3"/>
</dbReference>
<accession>A0AA38TML2</accession>
<reference evidence="1" key="1">
    <citation type="submission" date="2023-03" db="EMBL/GenBank/DDBJ databases">
        <title>Chromosome-scale reference genome and RAD-based genetic map of yellow starthistle (Centaurea solstitialis) reveal putative structural variation and QTLs associated with invader traits.</title>
        <authorList>
            <person name="Reatini B."/>
            <person name="Cang F.A."/>
            <person name="Jiang Q."/>
            <person name="Mckibben M.T.W."/>
            <person name="Barker M.S."/>
            <person name="Rieseberg L.H."/>
            <person name="Dlugosch K.M."/>
        </authorList>
    </citation>
    <scope>NUCLEOTIDE SEQUENCE</scope>
    <source>
        <strain evidence="1">CAN-66</strain>
        <tissue evidence="1">Leaf</tissue>
    </source>
</reference>
<keyword evidence="2" id="KW-1185">Reference proteome</keyword>
<organism evidence="1 2">
    <name type="scientific">Centaurea solstitialis</name>
    <name type="common">yellow star-thistle</name>
    <dbReference type="NCBI Taxonomy" id="347529"/>
    <lineage>
        <taxon>Eukaryota</taxon>
        <taxon>Viridiplantae</taxon>
        <taxon>Streptophyta</taxon>
        <taxon>Embryophyta</taxon>
        <taxon>Tracheophyta</taxon>
        <taxon>Spermatophyta</taxon>
        <taxon>Magnoliopsida</taxon>
        <taxon>eudicotyledons</taxon>
        <taxon>Gunneridae</taxon>
        <taxon>Pentapetalae</taxon>
        <taxon>asterids</taxon>
        <taxon>campanulids</taxon>
        <taxon>Asterales</taxon>
        <taxon>Asteraceae</taxon>
        <taxon>Carduoideae</taxon>
        <taxon>Cardueae</taxon>
        <taxon>Centaureinae</taxon>
        <taxon>Centaurea</taxon>
    </lineage>
</organism>
<gene>
    <name evidence="1" type="ORF">OSB04_011460</name>
</gene>
<dbReference type="EMBL" id="JARYMX010000003">
    <property type="protein sequence ID" value="KAJ9556846.1"/>
    <property type="molecule type" value="Genomic_DNA"/>
</dbReference>
<comment type="caution">
    <text evidence="1">The sequence shown here is derived from an EMBL/GenBank/DDBJ whole genome shotgun (WGS) entry which is preliminary data.</text>
</comment>
<name>A0AA38TML2_9ASTR</name>
<protein>
    <submittedName>
        <fullName evidence="1">Uncharacterized protein</fullName>
    </submittedName>
</protein>
<dbReference type="AlphaFoldDB" id="A0AA38TML2"/>